<dbReference type="Pfam" id="PF08543">
    <property type="entry name" value="Phos_pyr_kin"/>
    <property type="match status" value="1"/>
</dbReference>
<dbReference type="PANTHER" id="PTHR20858">
    <property type="entry name" value="PHOSPHOMETHYLPYRIMIDINE KINASE"/>
    <property type="match status" value="1"/>
</dbReference>
<evidence type="ECO:0000256" key="7">
    <source>
        <dbReference type="ARBA" id="ARBA00022840"/>
    </source>
</evidence>
<evidence type="ECO:0000256" key="3">
    <source>
        <dbReference type="ARBA" id="ARBA00022679"/>
    </source>
</evidence>
<dbReference type="InterPro" id="IPR029056">
    <property type="entry name" value="Ribokinase-like"/>
</dbReference>
<comment type="pathway">
    <text evidence="2">Cofactor biosynthesis; thiamine diphosphate biosynthesis; thiamine phosphate from 4-amino-2-methyl-5-diphosphomethylpyrimidine and 4-methyl-5-(2-phosphoethyl)-thiazole: step 1/1.</text>
</comment>
<dbReference type="Gene3D" id="3.20.20.70">
    <property type="entry name" value="Aldolase class I"/>
    <property type="match status" value="1"/>
</dbReference>
<reference evidence="16" key="1">
    <citation type="submission" date="2021-07" db="EMBL/GenBank/DDBJ databases">
        <title>Shewanella sp. YLB-07 whole genome sequence.</title>
        <authorList>
            <person name="Yu L."/>
        </authorList>
    </citation>
    <scope>NUCLEOTIDE SEQUENCE</scope>
    <source>
        <strain evidence="16">YLB-08</strain>
    </source>
</reference>
<dbReference type="SUPFAM" id="SSF53613">
    <property type="entry name" value="Ribokinase-like"/>
    <property type="match status" value="1"/>
</dbReference>
<keyword evidence="9" id="KW-0784">Thiamine biosynthesis</keyword>
<evidence type="ECO:0000256" key="1">
    <source>
        <dbReference type="ARBA" id="ARBA00001946"/>
    </source>
</evidence>
<dbReference type="RefSeq" id="WP_142870655.1">
    <property type="nucleotide sequence ID" value="NZ_CP045503.2"/>
</dbReference>
<comment type="catalytic activity">
    <reaction evidence="13">
        <text>2-[(2R,5Z)-2-carboxy-4-methylthiazol-5(2H)-ylidene]ethyl phosphate + 4-amino-2-methyl-5-(diphosphooxymethyl)pyrimidine + 2 H(+) = thiamine phosphate + CO2 + diphosphate</text>
        <dbReference type="Rhea" id="RHEA:47844"/>
        <dbReference type="ChEBI" id="CHEBI:15378"/>
        <dbReference type="ChEBI" id="CHEBI:16526"/>
        <dbReference type="ChEBI" id="CHEBI:33019"/>
        <dbReference type="ChEBI" id="CHEBI:37575"/>
        <dbReference type="ChEBI" id="CHEBI:57841"/>
        <dbReference type="ChEBI" id="CHEBI:62899"/>
        <dbReference type="EC" id="2.5.1.3"/>
    </reaction>
</comment>
<dbReference type="NCBIfam" id="TIGR00693">
    <property type="entry name" value="thiE"/>
    <property type="match status" value="1"/>
</dbReference>
<comment type="catalytic activity">
    <reaction evidence="12">
        <text>2-(2-carboxy-4-methylthiazol-5-yl)ethyl phosphate + 4-amino-2-methyl-5-(diphosphooxymethyl)pyrimidine + 2 H(+) = thiamine phosphate + CO2 + diphosphate</text>
        <dbReference type="Rhea" id="RHEA:47848"/>
        <dbReference type="ChEBI" id="CHEBI:15378"/>
        <dbReference type="ChEBI" id="CHEBI:16526"/>
        <dbReference type="ChEBI" id="CHEBI:33019"/>
        <dbReference type="ChEBI" id="CHEBI:37575"/>
        <dbReference type="ChEBI" id="CHEBI:57841"/>
        <dbReference type="ChEBI" id="CHEBI:62890"/>
        <dbReference type="EC" id="2.5.1.3"/>
    </reaction>
</comment>
<evidence type="ECO:0000313" key="17">
    <source>
        <dbReference type="Proteomes" id="UP000316416"/>
    </source>
</evidence>
<protein>
    <submittedName>
        <fullName evidence="16">Thiamine phosphate synthase</fullName>
        <ecNumber evidence="16">2.5.1.3</ecNumber>
    </submittedName>
</protein>
<dbReference type="GO" id="GO:0004789">
    <property type="term" value="F:thiamine-phosphate diphosphorylase activity"/>
    <property type="evidence" value="ECO:0007669"/>
    <property type="project" value="UniProtKB-EC"/>
</dbReference>
<evidence type="ECO:0000256" key="10">
    <source>
        <dbReference type="ARBA" id="ARBA00023268"/>
    </source>
</evidence>
<keyword evidence="10" id="KW-0511">Multifunctional enzyme</keyword>
<dbReference type="EC" id="2.5.1.3" evidence="16"/>
<dbReference type="Pfam" id="PF02581">
    <property type="entry name" value="TMP-TENI"/>
    <property type="match status" value="1"/>
</dbReference>
<dbReference type="InterPro" id="IPR034291">
    <property type="entry name" value="TMP_synthase"/>
</dbReference>
<dbReference type="SUPFAM" id="SSF51391">
    <property type="entry name" value="Thiamin phosphate synthase"/>
    <property type="match status" value="1"/>
</dbReference>
<organism evidence="16 17">
    <name type="scientific">Shewanella eurypsychrophilus</name>
    <dbReference type="NCBI Taxonomy" id="2593656"/>
    <lineage>
        <taxon>Bacteria</taxon>
        <taxon>Pseudomonadati</taxon>
        <taxon>Pseudomonadota</taxon>
        <taxon>Gammaproteobacteria</taxon>
        <taxon>Alteromonadales</taxon>
        <taxon>Shewanellaceae</taxon>
        <taxon>Shewanella</taxon>
    </lineage>
</organism>
<evidence type="ECO:0000256" key="5">
    <source>
        <dbReference type="ARBA" id="ARBA00022741"/>
    </source>
</evidence>
<dbReference type="PANTHER" id="PTHR20858:SF17">
    <property type="entry name" value="HYDROXYMETHYLPYRIMIDINE_PHOSPHOMETHYLPYRIMIDINE KINASE THI20-RELATED"/>
    <property type="match status" value="1"/>
</dbReference>
<evidence type="ECO:0000259" key="15">
    <source>
        <dbReference type="Pfam" id="PF08543"/>
    </source>
</evidence>
<accession>A0ABX6V5K6</accession>
<keyword evidence="6" id="KW-0418">Kinase</keyword>
<dbReference type="InterPro" id="IPR013749">
    <property type="entry name" value="PM/HMP-P_kinase-1"/>
</dbReference>
<dbReference type="NCBIfam" id="NF002904">
    <property type="entry name" value="PRK03512.1"/>
    <property type="match status" value="1"/>
</dbReference>
<comment type="cofactor">
    <cofactor evidence="1">
        <name>Mg(2+)</name>
        <dbReference type="ChEBI" id="CHEBI:18420"/>
    </cofactor>
</comment>
<keyword evidence="8" id="KW-0460">Magnesium</keyword>
<dbReference type="CDD" id="cd00564">
    <property type="entry name" value="TMP_TenI"/>
    <property type="match status" value="1"/>
</dbReference>
<name>A0ABX6V5K6_9GAMM</name>
<dbReference type="InterPro" id="IPR013785">
    <property type="entry name" value="Aldolase_TIM"/>
</dbReference>
<gene>
    <name evidence="16" type="primary">thiE</name>
    <name evidence="16" type="ORF">FM038_010950</name>
</gene>
<keyword evidence="4" id="KW-0479">Metal-binding</keyword>
<keyword evidence="17" id="KW-1185">Reference proteome</keyword>
<evidence type="ECO:0000256" key="4">
    <source>
        <dbReference type="ARBA" id="ARBA00022723"/>
    </source>
</evidence>
<comment type="catalytic activity">
    <reaction evidence="11">
        <text>4-methyl-5-(2-phosphooxyethyl)-thiazole + 4-amino-2-methyl-5-(diphosphooxymethyl)pyrimidine + H(+) = thiamine phosphate + diphosphate</text>
        <dbReference type="Rhea" id="RHEA:22328"/>
        <dbReference type="ChEBI" id="CHEBI:15378"/>
        <dbReference type="ChEBI" id="CHEBI:33019"/>
        <dbReference type="ChEBI" id="CHEBI:37575"/>
        <dbReference type="ChEBI" id="CHEBI:57841"/>
        <dbReference type="ChEBI" id="CHEBI:58296"/>
        <dbReference type="EC" id="2.5.1.3"/>
    </reaction>
</comment>
<keyword evidence="3 16" id="KW-0808">Transferase</keyword>
<dbReference type="Gene3D" id="3.40.1190.20">
    <property type="match status" value="1"/>
</dbReference>
<dbReference type="EMBL" id="CP045503">
    <property type="protein sequence ID" value="QPG57915.1"/>
    <property type="molecule type" value="Genomic_DNA"/>
</dbReference>
<dbReference type="InterPro" id="IPR036206">
    <property type="entry name" value="ThiamineP_synth_sf"/>
</dbReference>
<proteinExistence type="predicted"/>
<feature type="domain" description="Thiamine phosphate synthase/TenI" evidence="14">
    <location>
        <begin position="335"/>
        <end position="501"/>
    </location>
</feature>
<evidence type="ECO:0000256" key="12">
    <source>
        <dbReference type="ARBA" id="ARBA00047851"/>
    </source>
</evidence>
<sequence length="524" mass="55917">MTHLELTSSALKPVVWSIAGSDSGGGAGIQADLATMQDLQCHGCSVISTVTAQSSVVVSLVEAVSDEMLLAQLDTLLQDIPPKAIKIGLLANQGQINLLANWLALDLHDYIKRADLDVPVILDPVMVASCGDRLDSQDNALDFSPLKGLITLITPNAAELSALVGQPLFDREQYLLAAKSLSLKLNTNVLAKGGDKSAAWQGRHAQDIFVCIDVVGCSTLHQNRVFSLTSPRIESTNNHGTGCTLSSAIASVMAWGFVLHDAITVAKAYVNAGIKQSYGIGAGPGPLARTSWPKELSEFPRIESLDIGPSLPSDISFNSIDEPIGLYPVVAEIPMLAELLQAGARTIQLRIKEANDPELEHKIIQAIALSRDYQAKLFINDHWKLAVKHGAYGVHLGQEDLYLADLNQISVAGLALGISSHSYFELILAAQIQPSYIALGHIFETTTKVMPSAPQGIIKLQHYVALFKGYFPLVAIGGIDAGKISTVKQTGVDDIAVVRAITEAAEPGVAFNELKGLWEASNVS</sequence>
<evidence type="ECO:0000256" key="13">
    <source>
        <dbReference type="ARBA" id="ARBA00047883"/>
    </source>
</evidence>
<keyword evidence="7" id="KW-0067">ATP-binding</keyword>
<evidence type="ECO:0000256" key="6">
    <source>
        <dbReference type="ARBA" id="ARBA00022777"/>
    </source>
</evidence>
<evidence type="ECO:0000256" key="9">
    <source>
        <dbReference type="ARBA" id="ARBA00022977"/>
    </source>
</evidence>
<dbReference type="CDD" id="cd01169">
    <property type="entry name" value="HMPP_kinase"/>
    <property type="match status" value="1"/>
</dbReference>
<feature type="domain" description="Pyridoxamine kinase/Phosphomethylpyrimidine kinase" evidence="15">
    <location>
        <begin position="22"/>
        <end position="287"/>
    </location>
</feature>
<evidence type="ECO:0000256" key="8">
    <source>
        <dbReference type="ARBA" id="ARBA00022842"/>
    </source>
</evidence>
<dbReference type="InterPro" id="IPR004399">
    <property type="entry name" value="HMP/HMP-P_kinase_dom"/>
</dbReference>
<keyword evidence="5" id="KW-0547">Nucleotide-binding</keyword>
<evidence type="ECO:0000313" key="16">
    <source>
        <dbReference type="EMBL" id="QPG57915.1"/>
    </source>
</evidence>
<evidence type="ECO:0000256" key="2">
    <source>
        <dbReference type="ARBA" id="ARBA00005165"/>
    </source>
</evidence>
<dbReference type="Proteomes" id="UP000316416">
    <property type="component" value="Chromosome"/>
</dbReference>
<evidence type="ECO:0000256" key="11">
    <source>
        <dbReference type="ARBA" id="ARBA00047334"/>
    </source>
</evidence>
<evidence type="ECO:0000259" key="14">
    <source>
        <dbReference type="Pfam" id="PF02581"/>
    </source>
</evidence>
<dbReference type="InterPro" id="IPR022998">
    <property type="entry name" value="ThiamineP_synth_TenI"/>
</dbReference>